<proteinExistence type="predicted"/>
<comment type="caution">
    <text evidence="6">The sequence shown here is derived from an EMBL/GenBank/DDBJ whole genome shotgun (WGS) entry which is preliminary data.</text>
</comment>
<name>A0A0F4KXQ8_9BIFI</name>
<evidence type="ECO:0000256" key="3">
    <source>
        <dbReference type="ARBA" id="ARBA00023125"/>
    </source>
</evidence>
<evidence type="ECO:0000259" key="5">
    <source>
        <dbReference type="PROSITE" id="PS50937"/>
    </source>
</evidence>
<organism evidence="6 7">
    <name type="scientific">Bifidobacterium mellis</name>
    <dbReference type="NCBI Taxonomy" id="1293823"/>
    <lineage>
        <taxon>Bacteria</taxon>
        <taxon>Bacillati</taxon>
        <taxon>Actinomycetota</taxon>
        <taxon>Actinomycetes</taxon>
        <taxon>Bifidobacteriales</taxon>
        <taxon>Bifidobacteriaceae</taxon>
        <taxon>Bifidobacterium</taxon>
    </lineage>
</organism>
<evidence type="ECO:0000256" key="2">
    <source>
        <dbReference type="ARBA" id="ARBA00023015"/>
    </source>
</evidence>
<keyword evidence="3" id="KW-0238">DNA-binding</keyword>
<feature type="domain" description="HTH merR-type" evidence="5">
    <location>
        <begin position="15"/>
        <end position="83"/>
    </location>
</feature>
<dbReference type="RefSeq" id="WP_045935347.1">
    <property type="nucleotide sequence ID" value="NZ_KQ033885.1"/>
</dbReference>
<dbReference type="Proteomes" id="UP000033567">
    <property type="component" value="Unassembled WGS sequence"/>
</dbReference>
<dbReference type="Pfam" id="PF13411">
    <property type="entry name" value="MerR_1"/>
    <property type="match status" value="1"/>
</dbReference>
<gene>
    <name evidence="6" type="ORF">JF70_07510</name>
</gene>
<sequence>MTRESEFSGEGSKSGLSIGQMSELTGVSRRMLRHWEEEGLIYPIRGLSNYRQYMQDDVARLERIVTYREMGFNARQIKALLDCKTPLALDELRGQRSQIDEKIQLLRKAADRLDRLIALAQGNSGNDSAPTKIDQEDQYFSEAYERWGASRQWLEYAERKASRSEQEQKKDMTRLKDVESELAQAKRKGLAPTSDEVLELIDEHRQALSWFHVTPSMHVILGRMYVADPRFRRHYEQLEPGLAKWMLVAIETAARANGIDLATVKWE</sequence>
<dbReference type="SUPFAM" id="SSF89082">
    <property type="entry name" value="Antibiotic binding domain of TipA-like multidrug resistance regulators"/>
    <property type="match status" value="1"/>
</dbReference>
<dbReference type="CDD" id="cd00592">
    <property type="entry name" value="HTH_MerR-like"/>
    <property type="match status" value="1"/>
</dbReference>
<accession>A0A0F4KXQ8</accession>
<reference evidence="6 7" key="1">
    <citation type="submission" date="2014-12" db="EMBL/GenBank/DDBJ databases">
        <title>Comparative genomics of the lactic acid bacteria isolated from the honey bee gut.</title>
        <authorList>
            <person name="Ellegaard K.M."/>
            <person name="Tamarit D."/>
            <person name="Javelind E."/>
            <person name="Olofsson T."/>
            <person name="Andersson S.G."/>
            <person name="Vasquez A."/>
        </authorList>
    </citation>
    <scope>NUCLEOTIDE SEQUENCE [LARGE SCALE GENOMIC DNA]</scope>
    <source>
        <strain evidence="6 7">Bin7</strain>
    </source>
</reference>
<dbReference type="PANTHER" id="PTHR30204">
    <property type="entry name" value="REDOX-CYCLING DRUG-SENSING TRANSCRIPTIONAL ACTIVATOR SOXR"/>
    <property type="match status" value="1"/>
</dbReference>
<protein>
    <submittedName>
        <fullName evidence="6">Transcriptional regulator, MerR family</fullName>
    </submittedName>
</protein>
<dbReference type="SUPFAM" id="SSF46955">
    <property type="entry name" value="Putative DNA-binding domain"/>
    <property type="match status" value="1"/>
</dbReference>
<dbReference type="InterPro" id="IPR009061">
    <property type="entry name" value="DNA-bd_dom_put_sf"/>
</dbReference>
<evidence type="ECO:0000313" key="6">
    <source>
        <dbReference type="EMBL" id="KJY50066.1"/>
    </source>
</evidence>
<keyword evidence="4" id="KW-0804">Transcription</keyword>
<dbReference type="PROSITE" id="PS00552">
    <property type="entry name" value="HTH_MERR_1"/>
    <property type="match status" value="1"/>
</dbReference>
<keyword evidence="1" id="KW-0678">Repressor</keyword>
<dbReference type="PROSITE" id="PS50937">
    <property type="entry name" value="HTH_MERR_2"/>
    <property type="match status" value="1"/>
</dbReference>
<dbReference type="SMART" id="SM00422">
    <property type="entry name" value="HTH_MERR"/>
    <property type="match status" value="1"/>
</dbReference>
<evidence type="ECO:0000256" key="4">
    <source>
        <dbReference type="ARBA" id="ARBA00023163"/>
    </source>
</evidence>
<dbReference type="Gene3D" id="1.10.490.50">
    <property type="entry name" value="Antibiotic binding domain of TipA-like multidrug resistance regulators"/>
    <property type="match status" value="1"/>
</dbReference>
<dbReference type="EMBL" id="JWMF01000007">
    <property type="protein sequence ID" value="KJY50066.1"/>
    <property type="molecule type" value="Genomic_DNA"/>
</dbReference>
<dbReference type="InterPro" id="IPR047057">
    <property type="entry name" value="MerR_fam"/>
</dbReference>
<dbReference type="PATRIC" id="fig|1684.5.peg.793"/>
<keyword evidence="2" id="KW-0805">Transcription regulation</keyword>
<dbReference type="InterPro" id="IPR012925">
    <property type="entry name" value="TipAS_dom"/>
</dbReference>
<dbReference type="Gene3D" id="1.10.1660.10">
    <property type="match status" value="1"/>
</dbReference>
<dbReference type="InterPro" id="IPR036244">
    <property type="entry name" value="TipA-like_antibiotic-bd"/>
</dbReference>
<dbReference type="PRINTS" id="PR00040">
    <property type="entry name" value="HTHMERR"/>
</dbReference>
<dbReference type="Pfam" id="PF07739">
    <property type="entry name" value="TipAS"/>
    <property type="match status" value="1"/>
</dbReference>
<dbReference type="GO" id="GO:0003677">
    <property type="term" value="F:DNA binding"/>
    <property type="evidence" value="ECO:0007669"/>
    <property type="project" value="UniProtKB-KW"/>
</dbReference>
<dbReference type="GO" id="GO:0003700">
    <property type="term" value="F:DNA-binding transcription factor activity"/>
    <property type="evidence" value="ECO:0007669"/>
    <property type="project" value="InterPro"/>
</dbReference>
<evidence type="ECO:0000256" key="1">
    <source>
        <dbReference type="ARBA" id="ARBA00022491"/>
    </source>
</evidence>
<dbReference type="PANTHER" id="PTHR30204:SF69">
    <property type="entry name" value="MERR-FAMILY TRANSCRIPTIONAL REGULATOR"/>
    <property type="match status" value="1"/>
</dbReference>
<dbReference type="InterPro" id="IPR000551">
    <property type="entry name" value="MerR-type_HTH_dom"/>
</dbReference>
<dbReference type="AlphaFoldDB" id="A0A0F4KXQ8"/>
<evidence type="ECO:0000313" key="7">
    <source>
        <dbReference type="Proteomes" id="UP000033567"/>
    </source>
</evidence>
<keyword evidence="7" id="KW-1185">Reference proteome</keyword>